<comment type="caution">
    <text evidence="2">The sequence shown here is derived from an EMBL/GenBank/DDBJ whole genome shotgun (WGS) entry which is preliminary data.</text>
</comment>
<keyword evidence="3" id="KW-1185">Reference proteome</keyword>
<feature type="region of interest" description="Disordered" evidence="1">
    <location>
        <begin position="82"/>
        <end position="123"/>
    </location>
</feature>
<evidence type="ECO:0000256" key="1">
    <source>
        <dbReference type="SAM" id="MobiDB-lite"/>
    </source>
</evidence>
<reference evidence="2 3" key="1">
    <citation type="submission" date="2017-11" db="EMBL/GenBank/DDBJ databases">
        <title>De-novo sequencing of pomegranate (Punica granatum L.) genome.</title>
        <authorList>
            <person name="Akparov Z."/>
            <person name="Amiraslanov A."/>
            <person name="Hajiyeva S."/>
            <person name="Abbasov M."/>
            <person name="Kaur K."/>
            <person name="Hamwieh A."/>
            <person name="Solovyev V."/>
            <person name="Salamov A."/>
            <person name="Braich B."/>
            <person name="Kosarev P."/>
            <person name="Mahmoud A."/>
            <person name="Hajiyev E."/>
            <person name="Babayeva S."/>
            <person name="Izzatullayeva V."/>
            <person name="Mammadov A."/>
            <person name="Mammadov A."/>
            <person name="Sharifova S."/>
            <person name="Ojaghi J."/>
            <person name="Eynullazada K."/>
            <person name="Bayramov B."/>
            <person name="Abdulazimova A."/>
            <person name="Shahmuradov I."/>
        </authorList>
    </citation>
    <scope>NUCLEOTIDE SEQUENCE [LARGE SCALE GENOMIC DNA]</scope>
    <source>
        <strain evidence="3">cv. AG2017</strain>
        <tissue evidence="2">Leaf</tissue>
    </source>
</reference>
<sequence>MVYLPRQVYKAEEMKYKMEDNGVLFTEIPKEPEVGPRANRPLIKHFCMAERHFRFCQERIPNYLGSRQSLPTTKKMVRYNHVGNDQRWREGPGTRDDGRRSRPHLRCSQHPQKMPASLEQPDLTSEVSVLRGCRDHECGVGPLFNGPVPKSVENLTLKSQSIQGLGVSSGGLDPYSKSPASTMDTCEIEGGVRAVGHRPQPLPPLPVVVVDQFPLPPRSDRISFSRSDFVICFRFPQRPLLYNIFVISLLPWSAKKKQQPQWRRRSLSGDSSSVALLQGLPLRP</sequence>
<proteinExistence type="predicted"/>
<name>A0A2I0I745_PUNGR</name>
<dbReference type="Proteomes" id="UP000233551">
    <property type="component" value="Unassembled WGS sequence"/>
</dbReference>
<protein>
    <submittedName>
        <fullName evidence="2">Uncharacterized protein</fullName>
    </submittedName>
</protein>
<feature type="compositionally biased region" description="Basic and acidic residues" evidence="1">
    <location>
        <begin position="84"/>
        <end position="100"/>
    </location>
</feature>
<dbReference type="EMBL" id="PGOL01003762">
    <property type="protein sequence ID" value="PKI39815.1"/>
    <property type="molecule type" value="Genomic_DNA"/>
</dbReference>
<evidence type="ECO:0000313" key="3">
    <source>
        <dbReference type="Proteomes" id="UP000233551"/>
    </source>
</evidence>
<gene>
    <name evidence="2" type="ORF">CRG98_039860</name>
</gene>
<evidence type="ECO:0000313" key="2">
    <source>
        <dbReference type="EMBL" id="PKI39815.1"/>
    </source>
</evidence>
<dbReference type="AlphaFoldDB" id="A0A2I0I745"/>
<accession>A0A2I0I745</accession>
<organism evidence="2 3">
    <name type="scientific">Punica granatum</name>
    <name type="common">Pomegranate</name>
    <dbReference type="NCBI Taxonomy" id="22663"/>
    <lineage>
        <taxon>Eukaryota</taxon>
        <taxon>Viridiplantae</taxon>
        <taxon>Streptophyta</taxon>
        <taxon>Embryophyta</taxon>
        <taxon>Tracheophyta</taxon>
        <taxon>Spermatophyta</taxon>
        <taxon>Magnoliopsida</taxon>
        <taxon>eudicotyledons</taxon>
        <taxon>Gunneridae</taxon>
        <taxon>Pentapetalae</taxon>
        <taxon>rosids</taxon>
        <taxon>malvids</taxon>
        <taxon>Myrtales</taxon>
        <taxon>Lythraceae</taxon>
        <taxon>Punica</taxon>
    </lineage>
</organism>